<dbReference type="SUPFAM" id="SSF47384">
    <property type="entry name" value="Homodimeric domain of signal transducing histidine kinase"/>
    <property type="match status" value="1"/>
</dbReference>
<keyword evidence="6" id="KW-0548">Nucleotidyltransferase</keyword>
<dbReference type="PRINTS" id="PR00344">
    <property type="entry name" value="BCTRLSENSOR"/>
</dbReference>
<gene>
    <name evidence="7" type="ORF">AA994_01970</name>
    <name evidence="6" type="ORF">CVU5213_02270</name>
</gene>
<sequence length="400" mass="46023">MAKKVVWQILLIYLTTTGVFLTIFFSIWYEKLYEDLILIKGENLREIRRTIVVNIANNRFVPLEENAENIAKSAKIQFAIFDKEKAFFDNLDINYTKAKVRLKGRGISEGRVFFMAPMSLSEYYLGHSKERTESDEGLKILIQGEDVGKDLLLIKFEVLSFALFAFGILGLIAYILVKISLKPMEEKIETLNRFIKDSTHEINTPLSVILMSIEQLEKQNLEQSSKFLRIKLAAKTLHQIYSDLVFYNFSHTLSNEKESFNLSILIKERVEYFRLFFEQKRLCLRLDLKAHSLFYANKNQISKLIDNLLSNAIKYNKKGGEIAIILSENSLVIKDSGCGISKENLAHIFERYARFNENQGGFGIGLSLVKKICEENGILISCESKEGEGSAFRLEWELLT</sequence>
<keyword evidence="9" id="KW-1185">Reference proteome</keyword>
<feature type="transmembrane region" description="Helical" evidence="4">
    <location>
        <begin position="7"/>
        <end position="29"/>
    </location>
</feature>
<dbReference type="PANTHER" id="PTHR43547:SF2">
    <property type="entry name" value="HYBRID SIGNAL TRANSDUCTION HISTIDINE KINASE C"/>
    <property type="match status" value="1"/>
</dbReference>
<dbReference type="Pfam" id="PF00512">
    <property type="entry name" value="HisKA"/>
    <property type="match status" value="1"/>
</dbReference>
<dbReference type="SUPFAM" id="SSF55874">
    <property type="entry name" value="ATPase domain of HSP90 chaperone/DNA topoisomerase II/histidine kinase"/>
    <property type="match status" value="1"/>
</dbReference>
<reference evidence="7" key="1">
    <citation type="submission" date="2015-06" db="EMBL/GenBank/DDBJ databases">
        <authorList>
            <person name="Hoefler B.C."/>
            <person name="Straight P.D."/>
        </authorList>
    </citation>
    <scope>NUCLEOTIDE SEQUENCE [LARGE SCALE GENOMIC DNA]</scope>
    <source>
        <strain evidence="7">73/13</strain>
    </source>
</reference>
<keyword evidence="7" id="KW-0418">Kinase</keyword>
<dbReference type="Pfam" id="PF02518">
    <property type="entry name" value="HATPase_c"/>
    <property type="match status" value="1"/>
</dbReference>
<dbReference type="EMBL" id="LDWY01000019">
    <property type="protein sequence ID" value="PHY91819.1"/>
    <property type="molecule type" value="Genomic_DNA"/>
</dbReference>
<evidence type="ECO:0000259" key="5">
    <source>
        <dbReference type="PROSITE" id="PS50109"/>
    </source>
</evidence>
<evidence type="ECO:0000313" key="6">
    <source>
        <dbReference type="EMBL" id="MBS4240562.1"/>
    </source>
</evidence>
<dbReference type="OrthoDB" id="9761634at2"/>
<dbReference type="InterPro" id="IPR036097">
    <property type="entry name" value="HisK_dim/P_sf"/>
</dbReference>
<evidence type="ECO:0000313" key="9">
    <source>
        <dbReference type="Proteomes" id="UP000811399"/>
    </source>
</evidence>
<evidence type="ECO:0000313" key="7">
    <source>
        <dbReference type="EMBL" id="PHY91819.1"/>
    </source>
</evidence>
<dbReference type="AlphaFoldDB" id="A0A2G4R5I6"/>
<organism evidence="7 8">
    <name type="scientific">Campylobacter vulpis</name>
    <dbReference type="NCBI Taxonomy" id="1655500"/>
    <lineage>
        <taxon>Bacteria</taxon>
        <taxon>Pseudomonadati</taxon>
        <taxon>Campylobacterota</taxon>
        <taxon>Epsilonproteobacteria</taxon>
        <taxon>Campylobacterales</taxon>
        <taxon>Campylobacteraceae</taxon>
        <taxon>Campylobacter</taxon>
    </lineage>
</organism>
<dbReference type="InterPro" id="IPR005467">
    <property type="entry name" value="His_kinase_dom"/>
</dbReference>
<evidence type="ECO:0000256" key="4">
    <source>
        <dbReference type="SAM" id="Phobius"/>
    </source>
</evidence>
<dbReference type="Proteomes" id="UP000237472">
    <property type="component" value="Unassembled WGS sequence"/>
</dbReference>
<dbReference type="InterPro" id="IPR036890">
    <property type="entry name" value="HATPase_C_sf"/>
</dbReference>
<feature type="domain" description="Histidine kinase" evidence="5">
    <location>
        <begin position="197"/>
        <end position="400"/>
    </location>
</feature>
<dbReference type="GO" id="GO:0016779">
    <property type="term" value="F:nucleotidyltransferase activity"/>
    <property type="evidence" value="ECO:0007669"/>
    <property type="project" value="UniProtKB-KW"/>
</dbReference>
<dbReference type="GO" id="GO:0000155">
    <property type="term" value="F:phosphorelay sensor kinase activity"/>
    <property type="evidence" value="ECO:0007669"/>
    <property type="project" value="InterPro"/>
</dbReference>
<feature type="transmembrane region" description="Helical" evidence="4">
    <location>
        <begin position="158"/>
        <end position="177"/>
    </location>
</feature>
<keyword evidence="3" id="KW-0597">Phosphoprotein</keyword>
<dbReference type="Gene3D" id="1.10.287.130">
    <property type="match status" value="1"/>
</dbReference>
<name>A0A2G4R5I6_9BACT</name>
<dbReference type="InterPro" id="IPR003661">
    <property type="entry name" value="HisK_dim/P_dom"/>
</dbReference>
<protein>
    <recommendedName>
        <fullName evidence="2">histidine kinase</fullName>
        <ecNumber evidence="2">2.7.13.3</ecNumber>
    </recommendedName>
</protein>
<comment type="catalytic activity">
    <reaction evidence="1">
        <text>ATP + protein L-histidine = ADP + protein N-phospho-L-histidine.</text>
        <dbReference type="EC" id="2.7.13.3"/>
    </reaction>
</comment>
<dbReference type="SMART" id="SM00388">
    <property type="entry name" value="HisKA"/>
    <property type="match status" value="1"/>
</dbReference>
<dbReference type="Gene3D" id="3.30.565.10">
    <property type="entry name" value="Histidine kinase-like ATPase, C-terminal domain"/>
    <property type="match status" value="1"/>
</dbReference>
<dbReference type="EMBL" id="VJYU01000004">
    <property type="protein sequence ID" value="MBS4240562.1"/>
    <property type="molecule type" value="Genomic_DNA"/>
</dbReference>
<dbReference type="PANTHER" id="PTHR43547">
    <property type="entry name" value="TWO-COMPONENT HISTIDINE KINASE"/>
    <property type="match status" value="1"/>
</dbReference>
<evidence type="ECO:0000256" key="3">
    <source>
        <dbReference type="ARBA" id="ARBA00022553"/>
    </source>
</evidence>
<evidence type="ECO:0000313" key="8">
    <source>
        <dbReference type="Proteomes" id="UP000237472"/>
    </source>
</evidence>
<evidence type="ECO:0000256" key="2">
    <source>
        <dbReference type="ARBA" id="ARBA00012438"/>
    </source>
</evidence>
<dbReference type="InterPro" id="IPR004358">
    <property type="entry name" value="Sig_transdc_His_kin-like_C"/>
</dbReference>
<proteinExistence type="predicted"/>
<reference evidence="8" key="2">
    <citation type="submission" date="2015-06" db="EMBL/GenBank/DDBJ databases">
        <authorList>
            <person name="Parisi A."/>
            <person name="Chiara M."/>
            <person name="Florio D."/>
            <person name="Miccolupo A."/>
            <person name="Manzari C."/>
            <person name="Mion D."/>
            <person name="Caruso M."/>
            <person name="D'erchia A.M."/>
            <person name="Zanoni R."/>
        </authorList>
    </citation>
    <scope>NUCLEOTIDE SEQUENCE [LARGE SCALE GENOMIC DNA]</scope>
    <source>
        <strain evidence="8">73/13</strain>
    </source>
</reference>
<keyword evidence="7" id="KW-0808">Transferase</keyword>
<accession>A0A2G4R5I6</accession>
<keyword evidence="4" id="KW-1133">Transmembrane helix</keyword>
<dbReference type="EC" id="2.7.13.3" evidence="2"/>
<keyword evidence="4" id="KW-0812">Transmembrane</keyword>
<comment type="caution">
    <text evidence="7">The sequence shown here is derived from an EMBL/GenBank/DDBJ whole genome shotgun (WGS) entry which is preliminary data.</text>
</comment>
<evidence type="ECO:0000256" key="1">
    <source>
        <dbReference type="ARBA" id="ARBA00000085"/>
    </source>
</evidence>
<dbReference type="InterPro" id="IPR003594">
    <property type="entry name" value="HATPase_dom"/>
</dbReference>
<dbReference type="Proteomes" id="UP000811399">
    <property type="component" value="Unassembled WGS sequence"/>
</dbReference>
<reference evidence="6" key="3">
    <citation type="submission" date="2019-07" db="EMBL/GenBank/DDBJ databases">
        <authorList>
            <person name="Miller W.G."/>
        </authorList>
    </citation>
    <scope>NUCLEOTIDE SEQUENCE</scope>
    <source>
        <strain evidence="6">52/13</strain>
    </source>
</reference>
<dbReference type="RefSeq" id="WP_099461091.1">
    <property type="nucleotide sequence ID" value="NZ_LDWY01000019.1"/>
</dbReference>
<dbReference type="CDD" id="cd00082">
    <property type="entry name" value="HisKA"/>
    <property type="match status" value="1"/>
</dbReference>
<dbReference type="PROSITE" id="PS50109">
    <property type="entry name" value="HIS_KIN"/>
    <property type="match status" value="1"/>
</dbReference>
<dbReference type="SMART" id="SM00387">
    <property type="entry name" value="HATPase_c"/>
    <property type="match status" value="1"/>
</dbReference>
<reference evidence="6 9" key="4">
    <citation type="journal article" date="2021" name="Syst. Appl. Microbiol.">
        <title>nCampylobacter vulpis sp. nov. isolated from wild red foxes.</title>
        <authorList>
            <person name="Parisi A."/>
            <person name="Chiara M."/>
            <person name="Caffara M."/>
            <person name="Mion D."/>
            <person name="Miller W.G."/>
            <person name="Caruso M."/>
            <person name="Manzari C."/>
            <person name="Florio D."/>
            <person name="Capozzi L."/>
            <person name="D'Erchia A.M."/>
            <person name="Manzulli V."/>
            <person name="Zanoni R.G."/>
        </authorList>
    </citation>
    <scope>NUCLEOTIDE SEQUENCE [LARGE SCALE GENOMIC DNA]</scope>
    <source>
        <strain evidence="6 9">52/13</strain>
    </source>
</reference>
<keyword evidence="4" id="KW-0472">Membrane</keyword>